<keyword evidence="10" id="KW-1185">Reference proteome</keyword>
<keyword evidence="3" id="KW-0812">Transmembrane</keyword>
<evidence type="ECO:0000256" key="2">
    <source>
        <dbReference type="SAM" id="MobiDB-lite"/>
    </source>
</evidence>
<dbReference type="OMA" id="VPHKEMS"/>
<dbReference type="AlphaFoldDB" id="A0A5A8DVT9"/>
<accession>A0A5A8DVT9</accession>
<dbReference type="Proteomes" id="UP000323011">
    <property type="component" value="Unassembled WGS sequence"/>
</dbReference>
<dbReference type="OrthoDB" id="421009at2759"/>
<feature type="transmembrane region" description="Helical" evidence="3">
    <location>
        <begin position="359"/>
        <end position="380"/>
    </location>
</feature>
<dbReference type="GO" id="GO:0016020">
    <property type="term" value="C:membrane"/>
    <property type="evidence" value="ECO:0007669"/>
    <property type="project" value="InterPro"/>
</dbReference>
<proteinExistence type="inferred from homology"/>
<dbReference type="EMBL" id="VLTN01000032">
    <property type="protein sequence ID" value="KAA0150734.1"/>
    <property type="molecule type" value="Genomic_DNA"/>
</dbReference>
<keyword evidence="3" id="KW-0472">Membrane</keyword>
<protein>
    <recommendedName>
        <fullName evidence="4">t-SNARE coiled-coil homology domain-containing protein</fullName>
    </recommendedName>
</protein>
<evidence type="ECO:0000313" key="5">
    <source>
        <dbReference type="EMBL" id="KAA0150734.1"/>
    </source>
</evidence>
<feature type="region of interest" description="Disordered" evidence="2">
    <location>
        <begin position="188"/>
        <end position="219"/>
    </location>
</feature>
<dbReference type="InterPro" id="IPR010989">
    <property type="entry name" value="SNARE"/>
</dbReference>
<reference evidence="9 10" key="1">
    <citation type="submission" date="2019-07" db="EMBL/GenBank/DDBJ databases">
        <title>Genomes of Cafeteria roenbergensis.</title>
        <authorList>
            <person name="Fischer M.G."/>
            <person name="Hackl T."/>
            <person name="Roman M."/>
        </authorList>
    </citation>
    <scope>NUCLEOTIDE SEQUENCE [LARGE SCALE GENOMIC DNA]</scope>
    <source>
        <strain evidence="5 10">BVI</strain>
        <strain evidence="6 12">Cflag</strain>
        <strain evidence="8 9">E4-10P</strain>
        <strain evidence="7 11">RCC970-E3</strain>
    </source>
</reference>
<dbReference type="EMBL" id="VLTO01000014">
    <property type="protein sequence ID" value="KAA0175380.1"/>
    <property type="molecule type" value="Genomic_DNA"/>
</dbReference>
<dbReference type="Proteomes" id="UP000324907">
    <property type="component" value="Unassembled WGS sequence"/>
</dbReference>
<comment type="similarity">
    <text evidence="1">Belongs to the syntaxin family.</text>
</comment>
<dbReference type="EMBL" id="VLTL01000026">
    <property type="protein sequence ID" value="KAA0168804.1"/>
    <property type="molecule type" value="Genomic_DNA"/>
</dbReference>
<dbReference type="Gene3D" id="1.20.58.70">
    <property type="match status" value="1"/>
</dbReference>
<evidence type="ECO:0000313" key="12">
    <source>
        <dbReference type="Proteomes" id="UP000325113"/>
    </source>
</evidence>
<dbReference type="PROSITE" id="PS00914">
    <property type="entry name" value="SYNTAXIN"/>
    <property type="match status" value="1"/>
</dbReference>
<feature type="domain" description="T-SNARE coiled-coil homology" evidence="4">
    <location>
        <begin position="289"/>
        <end position="351"/>
    </location>
</feature>
<dbReference type="GO" id="GO:0005484">
    <property type="term" value="F:SNAP receptor activity"/>
    <property type="evidence" value="ECO:0007669"/>
    <property type="project" value="InterPro"/>
</dbReference>
<evidence type="ECO:0000313" key="11">
    <source>
        <dbReference type="Proteomes" id="UP000324907"/>
    </source>
</evidence>
<feature type="compositionally biased region" description="Low complexity" evidence="2">
    <location>
        <begin position="123"/>
        <end position="135"/>
    </location>
</feature>
<dbReference type="Proteomes" id="UP000325113">
    <property type="component" value="Unassembled WGS sequence"/>
</dbReference>
<evidence type="ECO:0000313" key="6">
    <source>
        <dbReference type="EMBL" id="KAA0167197.1"/>
    </source>
</evidence>
<evidence type="ECO:0000259" key="4">
    <source>
        <dbReference type="PROSITE" id="PS50192"/>
    </source>
</evidence>
<evidence type="ECO:0000256" key="1">
    <source>
        <dbReference type="ARBA" id="ARBA00009063"/>
    </source>
</evidence>
<feature type="region of interest" description="Disordered" evidence="2">
    <location>
        <begin position="17"/>
        <end position="40"/>
    </location>
</feature>
<evidence type="ECO:0000313" key="7">
    <source>
        <dbReference type="EMBL" id="KAA0168804.1"/>
    </source>
</evidence>
<dbReference type="InterPro" id="IPR006012">
    <property type="entry name" value="Syntaxin/epimorphin_CS"/>
</dbReference>
<sequence>MSHDFSPQLRQRIAFHAAKAAQASPHGSRPRGSAKQTERSALLRAADHVAADIQVTTMRLAELSRLVRQGRQSSEGASRVGELASTIKSDVTRLNDTLCRLEDAAEKQREAARASASGTSLWGSSGTDASGAAASSKAEADHGAAVVGNLKHSLLSATAGLQTLLSSHTATLHSVAERRERIGIRSSALAAASPAQGGARVPAGPSPRAGAAASGRQGSRGGAAAAAAGAYPAATRAGRLGAAAAGQGGDRAPLLGASAPRLGDDGEVDVASEFGAIDVQAMDPAAGELAQARARSKDMQEIERATAEVADMFKRLSSILAEQSEQIQGVEASLDGSLDALESGESHLRRANDRAGSNVLLGLQVAAVLLVALVAFLLFAA</sequence>
<gene>
    <name evidence="8" type="ORF">FNF27_03080</name>
    <name evidence="7" type="ORF">FNF28_02351</name>
    <name evidence="5" type="ORF">FNF29_05071</name>
    <name evidence="6" type="ORF">FNF31_01083</name>
</gene>
<dbReference type="Proteomes" id="UP000322899">
    <property type="component" value="Unassembled WGS sequence"/>
</dbReference>
<evidence type="ECO:0000313" key="10">
    <source>
        <dbReference type="Proteomes" id="UP000323011"/>
    </source>
</evidence>
<evidence type="ECO:0000313" key="8">
    <source>
        <dbReference type="EMBL" id="KAA0175380.1"/>
    </source>
</evidence>
<dbReference type="SMART" id="SM00397">
    <property type="entry name" value="t_SNARE"/>
    <property type="match status" value="1"/>
</dbReference>
<organism evidence="7 11">
    <name type="scientific">Cafeteria roenbergensis</name>
    <name type="common">Marine flagellate</name>
    <dbReference type="NCBI Taxonomy" id="33653"/>
    <lineage>
        <taxon>Eukaryota</taxon>
        <taxon>Sar</taxon>
        <taxon>Stramenopiles</taxon>
        <taxon>Bigyra</taxon>
        <taxon>Opalozoa</taxon>
        <taxon>Bicosoecida</taxon>
        <taxon>Cafeteriaceae</taxon>
        <taxon>Cafeteria</taxon>
    </lineage>
</organism>
<evidence type="ECO:0000313" key="9">
    <source>
        <dbReference type="Proteomes" id="UP000322899"/>
    </source>
</evidence>
<feature type="region of interest" description="Disordered" evidence="2">
    <location>
        <begin position="110"/>
        <end position="135"/>
    </location>
</feature>
<dbReference type="InterPro" id="IPR000727">
    <property type="entry name" value="T_SNARE_dom"/>
</dbReference>
<evidence type="ECO:0000256" key="3">
    <source>
        <dbReference type="SAM" id="Phobius"/>
    </source>
</evidence>
<keyword evidence="3" id="KW-1133">Transmembrane helix</keyword>
<dbReference type="GO" id="GO:0016192">
    <property type="term" value="P:vesicle-mediated transport"/>
    <property type="evidence" value="ECO:0007669"/>
    <property type="project" value="InterPro"/>
</dbReference>
<dbReference type="GO" id="GO:0006886">
    <property type="term" value="P:intracellular protein transport"/>
    <property type="evidence" value="ECO:0007669"/>
    <property type="project" value="InterPro"/>
</dbReference>
<dbReference type="EMBL" id="VLTM01000006">
    <property type="protein sequence ID" value="KAA0167197.1"/>
    <property type="molecule type" value="Genomic_DNA"/>
</dbReference>
<dbReference type="SUPFAM" id="SSF47661">
    <property type="entry name" value="t-snare proteins"/>
    <property type="match status" value="1"/>
</dbReference>
<dbReference type="PROSITE" id="PS50192">
    <property type="entry name" value="T_SNARE"/>
    <property type="match status" value="1"/>
</dbReference>
<name>A0A5A8DVT9_CAFRO</name>
<comment type="caution">
    <text evidence="7">The sequence shown here is derived from an EMBL/GenBank/DDBJ whole genome shotgun (WGS) entry which is preliminary data.</text>
</comment>